<dbReference type="RefSeq" id="WP_046054981.1">
    <property type="nucleotide sequence ID" value="NZ_LACH01000039.1"/>
</dbReference>
<dbReference type="CDD" id="cd10292">
    <property type="entry name" value="GST_C_YghU_like"/>
    <property type="match status" value="1"/>
</dbReference>
<dbReference type="PANTHER" id="PTHR44051:SF22">
    <property type="entry name" value="DISULFIDE-BOND OXIDOREDUCTASE YGHU"/>
    <property type="match status" value="1"/>
</dbReference>
<proteinExistence type="predicted"/>
<dbReference type="InterPro" id="IPR010987">
    <property type="entry name" value="Glutathione-S-Trfase_C-like"/>
</dbReference>
<evidence type="ECO:0000313" key="4">
    <source>
        <dbReference type="Proteomes" id="UP000033400"/>
    </source>
</evidence>
<organism evidence="3 4">
    <name type="scientific">Pseudomonas fluorescens</name>
    <dbReference type="NCBI Taxonomy" id="294"/>
    <lineage>
        <taxon>Bacteria</taxon>
        <taxon>Pseudomonadati</taxon>
        <taxon>Pseudomonadota</taxon>
        <taxon>Gammaproteobacteria</taxon>
        <taxon>Pseudomonadales</taxon>
        <taxon>Pseudomonadaceae</taxon>
        <taxon>Pseudomonas</taxon>
    </lineage>
</organism>
<dbReference type="Pfam" id="PF13410">
    <property type="entry name" value="GST_C_2"/>
    <property type="match status" value="1"/>
</dbReference>
<dbReference type="Gene3D" id="1.20.1050.10">
    <property type="match status" value="1"/>
</dbReference>
<keyword evidence="3" id="KW-0808">Transferase</keyword>
<dbReference type="SFLD" id="SFLDG01151">
    <property type="entry name" value="Main.2:_Nu-like"/>
    <property type="match status" value="1"/>
</dbReference>
<dbReference type="SUPFAM" id="SSF47616">
    <property type="entry name" value="GST C-terminal domain-like"/>
    <property type="match status" value="1"/>
</dbReference>
<evidence type="ECO:0000259" key="2">
    <source>
        <dbReference type="PROSITE" id="PS50405"/>
    </source>
</evidence>
<dbReference type="SFLD" id="SFLDS00019">
    <property type="entry name" value="Glutathione_Transferase_(cytos"/>
    <property type="match status" value="1"/>
</dbReference>
<dbReference type="NCBIfam" id="NF008731">
    <property type="entry name" value="PRK11752.1"/>
    <property type="match status" value="1"/>
</dbReference>
<dbReference type="EMBL" id="LACH01000039">
    <property type="protein sequence ID" value="KJZ64399.1"/>
    <property type="molecule type" value="Genomic_DNA"/>
</dbReference>
<feature type="domain" description="GST N-terminal" evidence="1">
    <location>
        <begin position="47"/>
        <end position="134"/>
    </location>
</feature>
<comment type="caution">
    <text evidence="3">The sequence shown here is derived from an EMBL/GenBank/DDBJ whole genome shotgun (WGS) entry which is preliminary data.</text>
</comment>
<accession>A0A0F4V6L0</accession>
<dbReference type="InterPro" id="IPR004045">
    <property type="entry name" value="Glutathione_S-Trfase_N"/>
</dbReference>
<dbReference type="PANTHER" id="PTHR44051">
    <property type="entry name" value="GLUTATHIONE S-TRANSFERASE-RELATED"/>
    <property type="match status" value="1"/>
</dbReference>
<dbReference type="SFLD" id="SFLDG00358">
    <property type="entry name" value="Main_(cytGST)"/>
    <property type="match status" value="1"/>
</dbReference>
<protein>
    <submittedName>
        <fullName evidence="3">S-transferase</fullName>
    </submittedName>
</protein>
<dbReference type="AlphaFoldDB" id="A0A0F4V6L0"/>
<dbReference type="Gene3D" id="3.40.30.10">
    <property type="entry name" value="Glutaredoxin"/>
    <property type="match status" value="1"/>
</dbReference>
<dbReference type="PATRIC" id="fig|294.133.peg.3266"/>
<evidence type="ECO:0000313" key="3">
    <source>
        <dbReference type="EMBL" id="KJZ64399.1"/>
    </source>
</evidence>
<dbReference type="OrthoDB" id="9803562at2"/>
<name>A0A0F4V6L0_PSEFL</name>
<dbReference type="PROSITE" id="PS50405">
    <property type="entry name" value="GST_CTER"/>
    <property type="match status" value="1"/>
</dbReference>
<dbReference type="GO" id="GO:0016740">
    <property type="term" value="F:transferase activity"/>
    <property type="evidence" value="ECO:0007669"/>
    <property type="project" value="UniProtKB-KW"/>
</dbReference>
<dbReference type="PROSITE" id="PS50404">
    <property type="entry name" value="GST_NTER"/>
    <property type="match status" value="1"/>
</dbReference>
<dbReference type="Proteomes" id="UP000033400">
    <property type="component" value="Unassembled WGS sequence"/>
</dbReference>
<feature type="domain" description="GST C-terminal" evidence="2">
    <location>
        <begin position="137"/>
        <end position="268"/>
    </location>
</feature>
<dbReference type="InterPro" id="IPR036249">
    <property type="entry name" value="Thioredoxin-like_sf"/>
</dbReference>
<gene>
    <name evidence="3" type="ORF">VD17_18205</name>
</gene>
<reference evidence="3 4" key="1">
    <citation type="submission" date="2015-03" db="EMBL/GenBank/DDBJ databases">
        <title>Comparative genomics of Pseudomonas insights into diversity of traits involved in vanlence and defense.</title>
        <authorList>
            <person name="Qin Y."/>
        </authorList>
    </citation>
    <scope>NUCLEOTIDE SEQUENCE [LARGE SCALE GENOMIC DNA]</scope>
    <source>
        <strain evidence="3 4">H24</strain>
    </source>
</reference>
<sequence>MNESNPYVPPAVWVWDQPNGGTFANINKPTAGATHEKPLPRGKHPLQLYSMGTGNGRKITIMLEELLAAGEHDAEYDAWMIDIFAGDQFGSGFVELNPNSKIAAMIDYSGAQPIKLFEAGAILLHLAEKFGRFIPQDPVGRAQCLSWLFWQVGSTPYLPGGLAHFYKYAPVKIEYAINRYAMEVKRQLDVLNQRLEGRTFILGEDYSIADIAIFPWYGGVFLDWGYGHAEFLNNSEYPNVERWAKAIEQRPAVQRGIRVNRTSDDVPGLI</sequence>
<dbReference type="InterPro" id="IPR040079">
    <property type="entry name" value="Glutathione_S-Trfase"/>
</dbReference>
<dbReference type="SUPFAM" id="SSF52833">
    <property type="entry name" value="Thioredoxin-like"/>
    <property type="match status" value="1"/>
</dbReference>
<evidence type="ECO:0000259" key="1">
    <source>
        <dbReference type="PROSITE" id="PS50404"/>
    </source>
</evidence>
<dbReference type="CDD" id="cd03048">
    <property type="entry name" value="GST_N_Ure2p_like"/>
    <property type="match status" value="1"/>
</dbReference>
<dbReference type="InterPro" id="IPR036282">
    <property type="entry name" value="Glutathione-S-Trfase_C_sf"/>
</dbReference>